<dbReference type="Proteomes" id="UP000321514">
    <property type="component" value="Unassembled WGS sequence"/>
</dbReference>
<comment type="caution">
    <text evidence="1">The sequence shown here is derived from an EMBL/GenBank/DDBJ whole genome shotgun (WGS) entry which is preliminary data.</text>
</comment>
<reference evidence="1 4" key="2">
    <citation type="submission" date="2019-07" db="EMBL/GenBank/DDBJ databases">
        <title>Whole genome shotgun sequence of Myxococcus fulvus NBRC 100333.</title>
        <authorList>
            <person name="Hosoyama A."/>
            <person name="Uohara A."/>
            <person name="Ohji S."/>
            <person name="Ichikawa N."/>
        </authorList>
    </citation>
    <scope>NUCLEOTIDE SEQUENCE [LARGE SCALE GENOMIC DNA]</scope>
    <source>
        <strain evidence="1 4">NBRC 100333</strain>
    </source>
</reference>
<evidence type="ECO:0000313" key="3">
    <source>
        <dbReference type="Proteomes" id="UP000183760"/>
    </source>
</evidence>
<sequence>MDSLAQPLMRVVKAVQQFIIAPEVRLLHVVTEPSLRLAVLEHIAAGEHHGRNHSPFFVLETPTWDGVDEWEGRAEELRSDYEELRAALAKEGQGLSLPEIWPQVNGQRGLVLFCLELSEALRRFRAPPFDGVVLVLAPVEVREAERWVSELKVLLTRKELRKARLIVVEADGPHGGALAMALAKEAFQVDARPDEKHLREDMAQLLSGMAAAPEGASGAQVVGAAGPRVHPPPRANASPPMSDTRREELARELKMAPALLEPGFQQTLRLKILSAAHCMREGQAVQAIQIQREVRDLCLGAGLNREAVTLELVLGGYVLQSNQASQALGVFRDARKRAEAHQLAELAVQAQLSTASTLLVLQRTEDAALAYAEAGRLGLAASQPILAIEGYRMCGQVLAGGGKVAEATAAWRKALDAADLVPRAEGPVSSAPEVARQLAALCRKHGLKVQAESLEAQAVTLEAPPVRLVQEA</sequence>
<dbReference type="EMBL" id="FOIB01000005">
    <property type="protein sequence ID" value="SEU14945.1"/>
    <property type="molecule type" value="Genomic_DNA"/>
</dbReference>
<name>A0A511T4G8_MYXFU</name>
<keyword evidence="3" id="KW-1185">Reference proteome</keyword>
<dbReference type="AlphaFoldDB" id="A0A511T4G8"/>
<protein>
    <submittedName>
        <fullName evidence="1">Uncharacterized protein</fullName>
    </submittedName>
</protein>
<dbReference type="EMBL" id="BJXR01000031">
    <property type="protein sequence ID" value="GEN09061.1"/>
    <property type="molecule type" value="Genomic_DNA"/>
</dbReference>
<dbReference type="STRING" id="1334629.MFUL124B02_26805"/>
<evidence type="ECO:0000313" key="2">
    <source>
        <dbReference type="EMBL" id="SEU14945.1"/>
    </source>
</evidence>
<reference evidence="2 3" key="1">
    <citation type="submission" date="2016-10" db="EMBL/GenBank/DDBJ databases">
        <authorList>
            <person name="Varghese N."/>
            <person name="Submissions S."/>
        </authorList>
    </citation>
    <scope>NUCLEOTIDE SEQUENCE [LARGE SCALE GENOMIC DNA]</scope>
    <source>
        <strain evidence="2 3">DSM 16525</strain>
    </source>
</reference>
<gene>
    <name evidence="1" type="ORF">MFU01_40980</name>
    <name evidence="2" type="ORF">SAMN05443572_105318</name>
</gene>
<dbReference type="InterPro" id="IPR011990">
    <property type="entry name" value="TPR-like_helical_dom_sf"/>
</dbReference>
<evidence type="ECO:0000313" key="4">
    <source>
        <dbReference type="Proteomes" id="UP000321514"/>
    </source>
</evidence>
<accession>A0A511T4G8</accession>
<proteinExistence type="predicted"/>
<evidence type="ECO:0000313" key="1">
    <source>
        <dbReference type="EMBL" id="GEN09061.1"/>
    </source>
</evidence>
<dbReference type="OrthoDB" id="5515435at2"/>
<dbReference type="SUPFAM" id="SSF48452">
    <property type="entry name" value="TPR-like"/>
    <property type="match status" value="1"/>
</dbReference>
<organism evidence="1 4">
    <name type="scientific">Myxococcus fulvus</name>
    <dbReference type="NCBI Taxonomy" id="33"/>
    <lineage>
        <taxon>Bacteria</taxon>
        <taxon>Pseudomonadati</taxon>
        <taxon>Myxococcota</taxon>
        <taxon>Myxococcia</taxon>
        <taxon>Myxococcales</taxon>
        <taxon>Cystobacterineae</taxon>
        <taxon>Myxococcaceae</taxon>
        <taxon>Myxococcus</taxon>
    </lineage>
</organism>
<dbReference type="Proteomes" id="UP000183760">
    <property type="component" value="Unassembled WGS sequence"/>
</dbReference>
<dbReference type="RefSeq" id="WP_074955087.1">
    <property type="nucleotide sequence ID" value="NZ_BJXR01000031.1"/>
</dbReference>